<evidence type="ECO:0000256" key="1">
    <source>
        <dbReference type="ARBA" id="ARBA00017378"/>
    </source>
</evidence>
<dbReference type="PANTHER" id="PTHR43833:SF5">
    <property type="entry name" value="TRK SYSTEM POTASSIUM UPTAKE PROTEIN TRKA"/>
    <property type="match status" value="1"/>
</dbReference>
<sequence>MKTIIIGGGKIGYYLFKTLRERGRQVTIIERDKETCGKIAEDIDGDIICGDGTDLEVLKEAGIEEAEIVAAVTGTDEENLVICQIAKLSFSSMKTIARVNNPKNTTMFKNLGIDNTVCSTEVITNLIEYALNEEDYRIVNTFGRGSMVLAELTIRETVTWCNKMIKELLLPEECVFVSVMRGEEVIYPKGDTGLQNNDKLLIVTNYSVLAELVDELYDGGKRKWKSRKMKLQA</sequence>
<keyword evidence="10" id="KW-1185">Reference proteome</keyword>
<dbReference type="Proteomes" id="UP000199315">
    <property type="component" value="Unassembled WGS sequence"/>
</dbReference>
<name>A0A1D3TQA3_9FIRM</name>
<dbReference type="InterPro" id="IPR050721">
    <property type="entry name" value="Trk_Ktr_HKT_K-transport"/>
</dbReference>
<evidence type="ECO:0000259" key="7">
    <source>
        <dbReference type="PROSITE" id="PS51201"/>
    </source>
</evidence>
<evidence type="ECO:0000256" key="2">
    <source>
        <dbReference type="ARBA" id="ARBA00022448"/>
    </source>
</evidence>
<dbReference type="GO" id="GO:0005886">
    <property type="term" value="C:plasma membrane"/>
    <property type="evidence" value="ECO:0007669"/>
    <property type="project" value="InterPro"/>
</dbReference>
<keyword evidence="5" id="KW-0520">NAD</keyword>
<keyword evidence="3" id="KW-0633">Potassium transport</keyword>
<dbReference type="Pfam" id="PF02080">
    <property type="entry name" value="TrkA_C"/>
    <property type="match status" value="1"/>
</dbReference>
<keyword evidence="2" id="KW-0813">Transport</keyword>
<proteinExistence type="predicted"/>
<dbReference type="OrthoDB" id="9775180at2"/>
<dbReference type="Gene3D" id="3.30.70.1450">
    <property type="entry name" value="Regulator of K+ conductance, C-terminal domain"/>
    <property type="match status" value="1"/>
</dbReference>
<keyword evidence="4" id="KW-0630">Potassium</keyword>
<dbReference type="SUPFAM" id="SSF51735">
    <property type="entry name" value="NAD(P)-binding Rossmann-fold domains"/>
    <property type="match status" value="1"/>
</dbReference>
<dbReference type="STRING" id="1619234.SAMN05421730_100290"/>
<evidence type="ECO:0000256" key="3">
    <source>
        <dbReference type="ARBA" id="ARBA00022538"/>
    </source>
</evidence>
<reference evidence="9 10" key="1">
    <citation type="submission" date="2016-09" db="EMBL/GenBank/DDBJ databases">
        <authorList>
            <person name="Capua I."/>
            <person name="De Benedictis P."/>
            <person name="Joannis T."/>
            <person name="Lombin L.H."/>
            <person name="Cattoli G."/>
        </authorList>
    </citation>
    <scope>NUCLEOTIDE SEQUENCE [LARGE SCALE GENOMIC DNA]</scope>
    <source>
        <strain evidence="9 10">GluBS11</strain>
    </source>
</reference>
<dbReference type="GO" id="GO:0015079">
    <property type="term" value="F:potassium ion transmembrane transporter activity"/>
    <property type="evidence" value="ECO:0007669"/>
    <property type="project" value="InterPro"/>
</dbReference>
<evidence type="ECO:0000256" key="4">
    <source>
        <dbReference type="ARBA" id="ARBA00022958"/>
    </source>
</evidence>
<dbReference type="InterPro" id="IPR006037">
    <property type="entry name" value="RCK_C"/>
</dbReference>
<feature type="domain" description="RCK C-terminal" evidence="8">
    <location>
        <begin position="137"/>
        <end position="219"/>
    </location>
</feature>
<protein>
    <recommendedName>
        <fullName evidence="1">Trk system potassium uptake protein TrkA</fullName>
    </recommendedName>
</protein>
<dbReference type="AlphaFoldDB" id="A0A1D3TQA3"/>
<dbReference type="Gene3D" id="3.40.50.720">
    <property type="entry name" value="NAD(P)-binding Rossmann-like Domain"/>
    <property type="match status" value="1"/>
</dbReference>
<evidence type="ECO:0000256" key="5">
    <source>
        <dbReference type="ARBA" id="ARBA00023027"/>
    </source>
</evidence>
<accession>A0A1D3TQA3</accession>
<dbReference type="InterPro" id="IPR003148">
    <property type="entry name" value="RCK_N"/>
</dbReference>
<feature type="domain" description="RCK N-terminal" evidence="7">
    <location>
        <begin position="1"/>
        <end position="124"/>
    </location>
</feature>
<keyword evidence="6" id="KW-0406">Ion transport</keyword>
<organism evidence="9 10">
    <name type="scientific">Anaerobium acetethylicum</name>
    <dbReference type="NCBI Taxonomy" id="1619234"/>
    <lineage>
        <taxon>Bacteria</taxon>
        <taxon>Bacillati</taxon>
        <taxon>Bacillota</taxon>
        <taxon>Clostridia</taxon>
        <taxon>Lachnospirales</taxon>
        <taxon>Lachnospiraceae</taxon>
        <taxon>Anaerobium</taxon>
    </lineage>
</organism>
<dbReference type="PROSITE" id="PS51201">
    <property type="entry name" value="RCK_N"/>
    <property type="match status" value="1"/>
</dbReference>
<dbReference type="InterPro" id="IPR006036">
    <property type="entry name" value="K_uptake_TrkA"/>
</dbReference>
<dbReference type="Pfam" id="PF02254">
    <property type="entry name" value="TrkA_N"/>
    <property type="match status" value="1"/>
</dbReference>
<evidence type="ECO:0000256" key="6">
    <source>
        <dbReference type="ARBA" id="ARBA00023065"/>
    </source>
</evidence>
<dbReference type="PROSITE" id="PS51202">
    <property type="entry name" value="RCK_C"/>
    <property type="match status" value="1"/>
</dbReference>
<gene>
    <name evidence="9" type="ORF">SAMN05421730_100290</name>
</gene>
<dbReference type="RefSeq" id="WP_091230175.1">
    <property type="nucleotide sequence ID" value="NZ_FMKA01000002.1"/>
</dbReference>
<dbReference type="InterPro" id="IPR036291">
    <property type="entry name" value="NAD(P)-bd_dom_sf"/>
</dbReference>
<dbReference type="InterPro" id="IPR036721">
    <property type="entry name" value="RCK_C_sf"/>
</dbReference>
<evidence type="ECO:0000313" key="10">
    <source>
        <dbReference type="Proteomes" id="UP000199315"/>
    </source>
</evidence>
<dbReference type="SUPFAM" id="SSF116726">
    <property type="entry name" value="TrkA C-terminal domain-like"/>
    <property type="match status" value="1"/>
</dbReference>
<evidence type="ECO:0000259" key="8">
    <source>
        <dbReference type="PROSITE" id="PS51202"/>
    </source>
</evidence>
<dbReference type="PRINTS" id="PR00335">
    <property type="entry name" value="KUPTAKETRKA"/>
</dbReference>
<dbReference type="PANTHER" id="PTHR43833">
    <property type="entry name" value="POTASSIUM CHANNEL PROTEIN 2-RELATED-RELATED"/>
    <property type="match status" value="1"/>
</dbReference>
<evidence type="ECO:0000313" key="9">
    <source>
        <dbReference type="EMBL" id="SCP95653.1"/>
    </source>
</evidence>
<dbReference type="EMBL" id="FMKA01000002">
    <property type="protein sequence ID" value="SCP95653.1"/>
    <property type="molecule type" value="Genomic_DNA"/>
</dbReference>